<proteinExistence type="predicted"/>
<evidence type="ECO:0008006" key="3">
    <source>
        <dbReference type="Google" id="ProtNLM"/>
    </source>
</evidence>
<gene>
    <name evidence="1" type="ORF">GA0070621_3562</name>
</gene>
<organism evidence="1 2">
    <name type="scientific">Micromonospora narathiwatensis</name>
    <dbReference type="NCBI Taxonomy" id="299146"/>
    <lineage>
        <taxon>Bacteria</taxon>
        <taxon>Bacillati</taxon>
        <taxon>Actinomycetota</taxon>
        <taxon>Actinomycetes</taxon>
        <taxon>Micromonosporales</taxon>
        <taxon>Micromonosporaceae</taxon>
        <taxon>Micromonospora</taxon>
    </lineage>
</organism>
<reference evidence="1 2" key="1">
    <citation type="submission" date="2016-06" db="EMBL/GenBank/DDBJ databases">
        <authorList>
            <person name="Kjaerup R.B."/>
            <person name="Dalgaard T.S."/>
            <person name="Juul-Madsen H.R."/>
        </authorList>
    </citation>
    <scope>NUCLEOTIDE SEQUENCE [LARGE SCALE GENOMIC DNA]</scope>
    <source>
        <strain evidence="1 2">DSM 45248</strain>
    </source>
</reference>
<dbReference type="OrthoDB" id="3612087at2"/>
<protein>
    <recommendedName>
        <fullName evidence="3">CU044_5270 family protein</fullName>
    </recommendedName>
</protein>
<dbReference type="InterPro" id="IPR047789">
    <property type="entry name" value="CU044_5270-like"/>
</dbReference>
<evidence type="ECO:0000313" key="1">
    <source>
        <dbReference type="EMBL" id="SBT49804.1"/>
    </source>
</evidence>
<dbReference type="Proteomes" id="UP000198765">
    <property type="component" value="Chromosome I"/>
</dbReference>
<dbReference type="RefSeq" id="WP_157740012.1">
    <property type="nucleotide sequence ID" value="NZ_LT594324.1"/>
</dbReference>
<evidence type="ECO:0000313" key="2">
    <source>
        <dbReference type="Proteomes" id="UP000198765"/>
    </source>
</evidence>
<name>A0A1A9A0Y2_9ACTN</name>
<accession>A0A1A9A0Y2</accession>
<dbReference type="PATRIC" id="fig|299146.4.peg.3687"/>
<sequence>MTNDDIIALRESWSEVEPPSLEAQNRARAALLDRIAEREATVPNRSEQVTPRGWRLPGWAWRSGFATLGAAALVAGVVAVGGLNQSIPPTRTQPTQQPRNVQGGSIAPIFELAAMHAENESFTPPRAGQWTYVELKIVRPGKIAEHKGQARSETSQSWVRADGRQQAWMSDGKLEITEEAPEARQSMPPQDYAAVAALPTDPQALLDWLRAHVPSSRGDKAQRDVESYGALESMLRDNVLSPRVKATALRALALIPGVTQSTEPVDFNGRPAIAVGMVQDGWRREDILFDPTTHEYLGGRTLVVKDQTLPEGISLTKGDVEVELIRITGKIVDAPGQTS</sequence>
<dbReference type="AlphaFoldDB" id="A0A1A9A0Y2"/>
<keyword evidence="2" id="KW-1185">Reference proteome</keyword>
<dbReference type="NCBIfam" id="NF038083">
    <property type="entry name" value="CU044_5270_fam"/>
    <property type="match status" value="1"/>
</dbReference>
<dbReference type="EMBL" id="LT594324">
    <property type="protein sequence ID" value="SBT49804.1"/>
    <property type="molecule type" value="Genomic_DNA"/>
</dbReference>